<proteinExistence type="predicted"/>
<dbReference type="EMBL" id="AP025225">
    <property type="protein sequence ID" value="BDB96521.1"/>
    <property type="molecule type" value="Genomic_DNA"/>
</dbReference>
<dbReference type="Pfam" id="PF02698">
    <property type="entry name" value="DUF218"/>
    <property type="match status" value="1"/>
</dbReference>
<dbReference type="Proteomes" id="UP001320209">
    <property type="component" value="Chromosome"/>
</dbReference>
<organism evidence="2 3">
    <name type="scientific">Candidatus Hydrogenosomobacter endosymbioticus</name>
    <dbReference type="NCBI Taxonomy" id="2558174"/>
    <lineage>
        <taxon>Bacteria</taxon>
        <taxon>Pseudomonadati</taxon>
        <taxon>Pseudomonadota</taxon>
        <taxon>Alphaproteobacteria</taxon>
        <taxon>Holosporales</taxon>
        <taxon>Holosporaceae</taxon>
        <taxon>Candidatus Hydrogenosomobacter</taxon>
    </lineage>
</organism>
<name>A0ABM7V9R6_9PROT</name>
<evidence type="ECO:0000313" key="2">
    <source>
        <dbReference type="EMBL" id="BDB96521.1"/>
    </source>
</evidence>
<dbReference type="CDD" id="cd06259">
    <property type="entry name" value="YdcF-like"/>
    <property type="match status" value="1"/>
</dbReference>
<protein>
    <recommendedName>
        <fullName evidence="1">DUF218 domain-containing protein</fullName>
    </recommendedName>
</protein>
<feature type="domain" description="DUF218" evidence="1">
    <location>
        <begin position="19"/>
        <end position="113"/>
    </location>
</feature>
<gene>
    <name evidence="2" type="ORF">HYD_6540</name>
</gene>
<evidence type="ECO:0000313" key="3">
    <source>
        <dbReference type="Proteomes" id="UP001320209"/>
    </source>
</evidence>
<reference evidence="2" key="1">
    <citation type="submission" date="2021-10" db="EMBL/GenBank/DDBJ databases">
        <title>Genome Sequence of The Candidatus Hydrogeosomobacter endosymbioticus, an Intracellular Bacterial Symbiont of the Anaerobic Ciliate GW7.</title>
        <authorList>
            <person name="Shiohama Y."/>
            <person name="Shinzato N."/>
        </authorList>
    </citation>
    <scope>NUCLEOTIDE SEQUENCE [LARGE SCALE GENOMIC DNA]</scope>
    <source>
        <strain evidence="2">200920</strain>
    </source>
</reference>
<keyword evidence="3" id="KW-1185">Reference proteome</keyword>
<sequence>MFAYMVQGYDVPSDMVKTDGIIVFTGDMYRVEESIRLFNSQNPKPMLRISGVREDCIASIKGRSEKISSDNAKDTICNFALSAQWIEENNLHSVRIVTSNYHIPRCAIISMLFWPTGVTKVFHPVYQSALKGSLEQHLRTMFLEYNKLVASIILLLEYTMGVL</sequence>
<accession>A0ABM7V9R6</accession>
<dbReference type="InterPro" id="IPR003848">
    <property type="entry name" value="DUF218"/>
</dbReference>
<evidence type="ECO:0000259" key="1">
    <source>
        <dbReference type="Pfam" id="PF02698"/>
    </source>
</evidence>